<comment type="caution">
    <text evidence="1">The sequence shown here is derived from an EMBL/GenBank/DDBJ whole genome shotgun (WGS) entry which is preliminary data.</text>
</comment>
<proteinExistence type="predicted"/>
<evidence type="ECO:0000313" key="1">
    <source>
        <dbReference type="EMBL" id="KAF4070420.1"/>
    </source>
</evidence>
<keyword evidence="2" id="KW-1185">Reference proteome</keyword>
<sequence>MEQKLGGLTECQKVPDRSDPQLRRSCVLLEHMCSLRRIHEMESEMDASAVKRLFVAQADEYEDVLQDQGEEKRERQEVSGTDRDVGEISSTLLGFITLWSSSEEEGGVCRGFSLHITLSCSFRLKGNKTKK</sequence>
<evidence type="ECO:0000313" key="2">
    <source>
        <dbReference type="Proteomes" id="UP000593565"/>
    </source>
</evidence>
<dbReference type="Proteomes" id="UP000593565">
    <property type="component" value="Unassembled WGS sequence"/>
</dbReference>
<organism evidence="1 2">
    <name type="scientific">Ameiurus melas</name>
    <name type="common">Black bullhead</name>
    <name type="synonym">Silurus melas</name>
    <dbReference type="NCBI Taxonomy" id="219545"/>
    <lineage>
        <taxon>Eukaryota</taxon>
        <taxon>Metazoa</taxon>
        <taxon>Chordata</taxon>
        <taxon>Craniata</taxon>
        <taxon>Vertebrata</taxon>
        <taxon>Euteleostomi</taxon>
        <taxon>Actinopterygii</taxon>
        <taxon>Neopterygii</taxon>
        <taxon>Teleostei</taxon>
        <taxon>Ostariophysi</taxon>
        <taxon>Siluriformes</taxon>
        <taxon>Ictaluridae</taxon>
        <taxon>Ameiurus</taxon>
    </lineage>
</organism>
<dbReference type="AlphaFoldDB" id="A0A7J5ZIY5"/>
<gene>
    <name evidence="1" type="ORF">AMELA_G00285340</name>
</gene>
<name>A0A7J5ZIY5_AMEME</name>
<accession>A0A7J5ZIY5</accession>
<protein>
    <submittedName>
        <fullName evidence="1">Uncharacterized protein</fullName>
    </submittedName>
</protein>
<reference evidence="1 2" key="1">
    <citation type="submission" date="2020-02" db="EMBL/GenBank/DDBJ databases">
        <title>A chromosome-scale genome assembly of the black bullhead catfish (Ameiurus melas).</title>
        <authorList>
            <person name="Wen M."/>
            <person name="Zham M."/>
            <person name="Cabau C."/>
            <person name="Klopp C."/>
            <person name="Donnadieu C."/>
            <person name="Roques C."/>
            <person name="Bouchez O."/>
            <person name="Lampietro C."/>
            <person name="Jouanno E."/>
            <person name="Herpin A."/>
            <person name="Louis A."/>
            <person name="Berthelot C."/>
            <person name="Parey E."/>
            <person name="Roest-Crollius H."/>
            <person name="Braasch I."/>
            <person name="Postlethwait J."/>
            <person name="Robinson-Rechavi M."/>
            <person name="Echchiki A."/>
            <person name="Begum T."/>
            <person name="Montfort J."/>
            <person name="Schartl M."/>
            <person name="Bobe J."/>
            <person name="Guiguen Y."/>
        </authorList>
    </citation>
    <scope>NUCLEOTIDE SEQUENCE [LARGE SCALE GENOMIC DNA]</scope>
    <source>
        <strain evidence="1">M_S1</strain>
        <tissue evidence="1">Blood</tissue>
    </source>
</reference>
<dbReference type="EMBL" id="JAAGNN010000029">
    <property type="protein sequence ID" value="KAF4070420.1"/>
    <property type="molecule type" value="Genomic_DNA"/>
</dbReference>